<organism evidence="2 3">
    <name type="scientific">Paenibacillus albicereus</name>
    <dbReference type="NCBI Taxonomy" id="2726185"/>
    <lineage>
        <taxon>Bacteria</taxon>
        <taxon>Bacillati</taxon>
        <taxon>Bacillota</taxon>
        <taxon>Bacilli</taxon>
        <taxon>Bacillales</taxon>
        <taxon>Paenibacillaceae</taxon>
        <taxon>Paenibacillus</taxon>
    </lineage>
</organism>
<name>A0A6H2GT79_9BACL</name>
<sequence length="52" mass="5437">MQVFLLLSAILLGVGAALQLRSRRRPLKAGLLWAAVAAAQLLGALSPLWLAG</sequence>
<dbReference type="KEGG" id="palr:HGI30_02885"/>
<evidence type="ECO:0000313" key="3">
    <source>
        <dbReference type="Proteomes" id="UP000502136"/>
    </source>
</evidence>
<keyword evidence="1" id="KW-0472">Membrane</keyword>
<dbReference type="EMBL" id="CP051428">
    <property type="protein sequence ID" value="QJC50633.1"/>
    <property type="molecule type" value="Genomic_DNA"/>
</dbReference>
<accession>A0A6H2GT79</accession>
<keyword evidence="1" id="KW-0812">Transmembrane</keyword>
<evidence type="ECO:0000256" key="1">
    <source>
        <dbReference type="SAM" id="Phobius"/>
    </source>
</evidence>
<gene>
    <name evidence="2" type="ORF">HGI30_02885</name>
</gene>
<proteinExistence type="predicted"/>
<protein>
    <submittedName>
        <fullName evidence="2">Uncharacterized protein</fullName>
    </submittedName>
</protein>
<reference evidence="2 3" key="1">
    <citation type="submission" date="2020-04" db="EMBL/GenBank/DDBJ databases">
        <title>Novel Paenibacillus strain UniB2 isolated from commercial digestive syrup.</title>
        <authorList>
            <person name="Thorat V."/>
            <person name="Kirdat K."/>
            <person name="Tiwarekar B."/>
            <person name="Yadav A."/>
        </authorList>
    </citation>
    <scope>NUCLEOTIDE SEQUENCE [LARGE SCALE GENOMIC DNA]</scope>
    <source>
        <strain evidence="2 3">UniB2</strain>
    </source>
</reference>
<evidence type="ECO:0000313" key="2">
    <source>
        <dbReference type="EMBL" id="QJC50633.1"/>
    </source>
</evidence>
<dbReference type="Proteomes" id="UP000502136">
    <property type="component" value="Chromosome"/>
</dbReference>
<dbReference type="AlphaFoldDB" id="A0A6H2GT79"/>
<keyword evidence="1" id="KW-1133">Transmembrane helix</keyword>
<feature type="transmembrane region" description="Helical" evidence="1">
    <location>
        <begin position="29"/>
        <end position="51"/>
    </location>
</feature>
<keyword evidence="3" id="KW-1185">Reference proteome</keyword>
<dbReference type="RefSeq" id="WP_168906310.1">
    <property type="nucleotide sequence ID" value="NZ_CP051428.1"/>
</dbReference>